<dbReference type="EMBL" id="CAUYUJ010003039">
    <property type="protein sequence ID" value="CAK0803566.1"/>
    <property type="molecule type" value="Genomic_DNA"/>
</dbReference>
<evidence type="ECO:0000313" key="1">
    <source>
        <dbReference type="EMBL" id="CAK0803566.1"/>
    </source>
</evidence>
<proteinExistence type="predicted"/>
<accession>A0ABN9QJG2</accession>
<name>A0ABN9QJG2_9DINO</name>
<evidence type="ECO:0000313" key="2">
    <source>
        <dbReference type="Proteomes" id="UP001189429"/>
    </source>
</evidence>
<sequence length="144" mass="15827">MHPARVDDINPQTRPVHYASFPPLTPEEVAYIPVWPWEDGGLKLQECAVCQGAAGDEANTTALVKVFPCMRTNPDTAESRAMAIIKNLPSRCREEAVLDVISQLGFGSDVTAFRMPTRVGKGNRKLNRGFAFRISRTRVRAGGS</sequence>
<dbReference type="Proteomes" id="UP001189429">
    <property type="component" value="Unassembled WGS sequence"/>
</dbReference>
<comment type="caution">
    <text evidence="1">The sequence shown here is derived from an EMBL/GenBank/DDBJ whole genome shotgun (WGS) entry which is preliminary data.</text>
</comment>
<keyword evidence="2" id="KW-1185">Reference proteome</keyword>
<reference evidence="1" key="1">
    <citation type="submission" date="2023-10" db="EMBL/GenBank/DDBJ databases">
        <authorList>
            <person name="Chen Y."/>
            <person name="Shah S."/>
            <person name="Dougan E. K."/>
            <person name="Thang M."/>
            <person name="Chan C."/>
        </authorList>
    </citation>
    <scope>NUCLEOTIDE SEQUENCE [LARGE SCALE GENOMIC DNA]</scope>
</reference>
<organism evidence="1 2">
    <name type="scientific">Prorocentrum cordatum</name>
    <dbReference type="NCBI Taxonomy" id="2364126"/>
    <lineage>
        <taxon>Eukaryota</taxon>
        <taxon>Sar</taxon>
        <taxon>Alveolata</taxon>
        <taxon>Dinophyceae</taxon>
        <taxon>Prorocentrales</taxon>
        <taxon>Prorocentraceae</taxon>
        <taxon>Prorocentrum</taxon>
    </lineage>
</organism>
<gene>
    <name evidence="1" type="ORF">PCOR1329_LOCUS10685</name>
</gene>
<protein>
    <submittedName>
        <fullName evidence="1">Uncharacterized protein</fullName>
    </submittedName>
</protein>